<feature type="region of interest" description="Disordered" evidence="1">
    <location>
        <begin position="108"/>
        <end position="127"/>
    </location>
</feature>
<dbReference type="EMBL" id="BAAFSV010000006">
    <property type="protein sequence ID" value="GAB1320219.1"/>
    <property type="molecule type" value="Genomic_DNA"/>
</dbReference>
<dbReference type="PANTHER" id="PTHR39460:SF1">
    <property type="entry name" value="C6 TRANSCRIPTION FACTOR"/>
    <property type="match status" value="1"/>
</dbReference>
<feature type="transmembrane region" description="Helical" evidence="2">
    <location>
        <begin position="20"/>
        <end position="43"/>
    </location>
</feature>
<name>A0ABQ0GR54_9PEZI</name>
<gene>
    <name evidence="4" type="ORF">MFIFM68171_10429</name>
</gene>
<feature type="compositionally biased region" description="Basic and acidic residues" evidence="1">
    <location>
        <begin position="73"/>
        <end position="85"/>
    </location>
</feature>
<evidence type="ECO:0000256" key="1">
    <source>
        <dbReference type="SAM" id="MobiDB-lite"/>
    </source>
</evidence>
<feature type="compositionally biased region" description="Low complexity" evidence="1">
    <location>
        <begin position="114"/>
        <end position="127"/>
    </location>
</feature>
<keyword evidence="2" id="KW-1133">Transmembrane helix</keyword>
<evidence type="ECO:0000256" key="2">
    <source>
        <dbReference type="SAM" id="Phobius"/>
    </source>
</evidence>
<dbReference type="PANTHER" id="PTHR39460">
    <property type="entry name" value="EXPRESSED PROTEIN"/>
    <property type="match status" value="1"/>
</dbReference>
<keyword evidence="2" id="KW-0472">Membrane</keyword>
<dbReference type="GeneID" id="98181171"/>
<comment type="caution">
    <text evidence="4">The sequence shown here is derived from an EMBL/GenBank/DDBJ whole genome shotgun (WGS) entry which is preliminary data.</text>
</comment>
<feature type="domain" description="DUF7729" evidence="3">
    <location>
        <begin position="129"/>
        <end position="334"/>
    </location>
</feature>
<dbReference type="RefSeq" id="XP_070921949.1">
    <property type="nucleotide sequence ID" value="XM_071065848.1"/>
</dbReference>
<proteinExistence type="predicted"/>
<protein>
    <recommendedName>
        <fullName evidence="3">DUF7729 domain-containing protein</fullName>
    </recommendedName>
</protein>
<evidence type="ECO:0000259" key="3">
    <source>
        <dbReference type="Pfam" id="PF24855"/>
    </source>
</evidence>
<organism evidence="4 5">
    <name type="scientific">Madurella fahalii</name>
    <dbReference type="NCBI Taxonomy" id="1157608"/>
    <lineage>
        <taxon>Eukaryota</taxon>
        <taxon>Fungi</taxon>
        <taxon>Dikarya</taxon>
        <taxon>Ascomycota</taxon>
        <taxon>Pezizomycotina</taxon>
        <taxon>Sordariomycetes</taxon>
        <taxon>Sordariomycetidae</taxon>
        <taxon>Sordariales</taxon>
        <taxon>Sordariales incertae sedis</taxon>
        <taxon>Madurella</taxon>
    </lineage>
</organism>
<dbReference type="InterPro" id="IPR056146">
    <property type="entry name" value="DUF7729"/>
</dbReference>
<reference evidence="4 5" key="1">
    <citation type="submission" date="2024-09" db="EMBL/GenBank/DDBJ databases">
        <title>Itraconazole resistance in Madurella fahalii resulting from another homologue of gene encoding cytochrome P450 14-alpha sterol demethylase (CYP51).</title>
        <authorList>
            <person name="Yoshioka I."/>
            <person name="Fahal A.H."/>
            <person name="Kaneko S."/>
            <person name="Yaguchi T."/>
        </authorList>
    </citation>
    <scope>NUCLEOTIDE SEQUENCE [LARGE SCALE GENOMIC DNA]</scope>
    <source>
        <strain evidence="4 5">IFM 68171</strain>
    </source>
</reference>
<keyword evidence="5" id="KW-1185">Reference proteome</keyword>
<evidence type="ECO:0000313" key="4">
    <source>
        <dbReference type="EMBL" id="GAB1320219.1"/>
    </source>
</evidence>
<feature type="region of interest" description="Disordered" evidence="1">
    <location>
        <begin position="71"/>
        <end position="99"/>
    </location>
</feature>
<dbReference type="Proteomes" id="UP001628179">
    <property type="component" value="Unassembled WGS sequence"/>
</dbReference>
<dbReference type="Pfam" id="PF24855">
    <property type="entry name" value="DUF7729"/>
    <property type="match status" value="1"/>
</dbReference>
<evidence type="ECO:0000313" key="5">
    <source>
        <dbReference type="Proteomes" id="UP001628179"/>
    </source>
</evidence>
<keyword evidence="2" id="KW-0812">Transmembrane</keyword>
<accession>A0ABQ0GR54</accession>
<sequence>MATAAVSLPARHSPPAPRRLWTSWTVVLAVFVVFVSHTLAAALDAAPPMETLIIDHRTPYREGRGWVMLSEDDVQRRRAQKRQESDESDESGESTTISPSASVTTTFSIALGNPTPSSTSTTTSVTESPLPKILDSMSSEFMTPSCPVFINNFRLDPTFEQCYPLSMLFEKSKSFFEAKKSLVSITRTLDATCRANATFCNEYMQSLARNLTAPENCGTDYEHGHAAVVGAYNAMTAYAPIYTVGCLRDPETSAYCYANAVTNQSNPSAAHIYSLPLNKTLPGTTMPSCDYCLQQTMALYQAATADRRQLIANTYETAAEQVNTICGPDFVNESLASVTVPSDAPRRLPQSSTWVSVLIPLLAAMLWLV</sequence>